<evidence type="ECO:0000313" key="1">
    <source>
        <dbReference type="EMBL" id="KAJ2974197.1"/>
    </source>
</evidence>
<proteinExistence type="predicted"/>
<accession>A0ACC1N4K5</accession>
<protein>
    <submittedName>
        <fullName evidence="1">Uncharacterized protein</fullName>
    </submittedName>
</protein>
<keyword evidence="2" id="KW-1185">Reference proteome</keyword>
<dbReference type="Proteomes" id="UP001144978">
    <property type="component" value="Unassembled WGS sequence"/>
</dbReference>
<sequence length="362" mass="41275">MRFVQKCRARGADLFDIDVDENTRLHPNVRVVGMKKNAKGVLQDERNIWFYMNKSNKSVGTFKDPKATLKAAIKGQGKGDSAYAYALQADTAEEFQSRVAQLAPRDYVIFNSQLQSFVQTRYAPPKKEYTPSFTEFPHVPREMREWVETEFKKTDRPKSLVVYGPTRLGKTEWARSLGKHNFQSGLFNLDEFDESADYIVLDDISMQFFPSYKSWLGAQKEFNQTDKYRRKQLVRWGKPCIWLSNDDPRNAQGVDREWLDGNCIFVHLTHKLYDVAPPRVIADPAPTGSQEGLFLPDNDDIEWPTTPRAKREDFGVAEDGRRIVYLEDFFICVAIPASLLSTGYPTAALIDGRAPPGVEPAA</sequence>
<evidence type="ECO:0000313" key="2">
    <source>
        <dbReference type="Proteomes" id="UP001144978"/>
    </source>
</evidence>
<name>A0ACC1N4K5_9APHY</name>
<comment type="caution">
    <text evidence="1">The sequence shown here is derived from an EMBL/GenBank/DDBJ whole genome shotgun (WGS) entry which is preliminary data.</text>
</comment>
<organism evidence="1 2">
    <name type="scientific">Trametes sanguinea</name>
    <dbReference type="NCBI Taxonomy" id="158606"/>
    <lineage>
        <taxon>Eukaryota</taxon>
        <taxon>Fungi</taxon>
        <taxon>Dikarya</taxon>
        <taxon>Basidiomycota</taxon>
        <taxon>Agaricomycotina</taxon>
        <taxon>Agaricomycetes</taxon>
        <taxon>Polyporales</taxon>
        <taxon>Polyporaceae</taxon>
        <taxon>Trametes</taxon>
    </lineage>
</organism>
<gene>
    <name evidence="1" type="ORF">NUW54_g11928</name>
</gene>
<dbReference type="EMBL" id="JANSHE010004861">
    <property type="protein sequence ID" value="KAJ2974197.1"/>
    <property type="molecule type" value="Genomic_DNA"/>
</dbReference>
<reference evidence="1" key="1">
    <citation type="submission" date="2022-08" db="EMBL/GenBank/DDBJ databases">
        <title>Genome Sequence of Pycnoporus sanguineus.</title>
        <authorList>
            <person name="Buettner E."/>
        </authorList>
    </citation>
    <scope>NUCLEOTIDE SEQUENCE</scope>
    <source>
        <strain evidence="1">CG-C14</strain>
    </source>
</reference>